<name>A0A1V9XCG2_9ACAR</name>
<reference evidence="5 6" key="1">
    <citation type="journal article" date="2017" name="Gigascience">
        <title>Draft genome of the honey bee ectoparasitic mite, Tropilaelaps mercedesae, is shaped by the parasitic life history.</title>
        <authorList>
            <person name="Dong X."/>
            <person name="Armstrong S.D."/>
            <person name="Xia D."/>
            <person name="Makepeace B.L."/>
            <person name="Darby A.C."/>
            <person name="Kadowaki T."/>
        </authorList>
    </citation>
    <scope>NUCLEOTIDE SEQUENCE [LARGE SCALE GENOMIC DNA]</scope>
    <source>
        <strain evidence="5">Wuxi-XJTLU</strain>
    </source>
</reference>
<dbReference type="AlphaFoldDB" id="A0A1V9XCG2"/>
<dbReference type="InParanoid" id="A0A1V9XCG2"/>
<sequence>MLLSIAFCAVASAMATSANHIAANTFMDQVFDDMRVLVPQNGLDPLKAVPFTFIVKSNAITNRDLKANFTQGMLMGLSTLIRLGDCSYGTFGVMLKLGCYGTLFPIHAVINAEVTGDSIFGSSHEITTATSVLPKSLVLIEVVGYRGDQASLTHIGMVALAMNTTVIHGRLDLNAARFKDFENQLQDQLANQLTEIFKGTYGSLLQSMVRKTEVTEANFSEEFLQRMIPRLDWPAFLQAANKLGVGGDLPSSAPTDVRSDAAVLQAIHHALLEVEVMEGELICPETQRRFPITNGIPNMLLNEDEI</sequence>
<dbReference type="GO" id="GO:0070476">
    <property type="term" value="P:rRNA (guanine-N7)-methylation"/>
    <property type="evidence" value="ECO:0007669"/>
    <property type="project" value="TreeGrafter"/>
</dbReference>
<organism evidence="5 6">
    <name type="scientific">Tropilaelaps mercedesae</name>
    <dbReference type="NCBI Taxonomy" id="418985"/>
    <lineage>
        <taxon>Eukaryota</taxon>
        <taxon>Metazoa</taxon>
        <taxon>Ecdysozoa</taxon>
        <taxon>Arthropoda</taxon>
        <taxon>Chelicerata</taxon>
        <taxon>Arachnida</taxon>
        <taxon>Acari</taxon>
        <taxon>Parasitiformes</taxon>
        <taxon>Mesostigmata</taxon>
        <taxon>Gamasina</taxon>
        <taxon>Dermanyssoidea</taxon>
        <taxon>Laelapidae</taxon>
        <taxon>Tropilaelaps</taxon>
    </lineage>
</organism>
<protein>
    <recommendedName>
        <fullName evidence="2">Multifunctional methyltransferase subunit TRM112-like protein</fullName>
    </recommendedName>
    <alternativeName>
        <fullName evidence="3">tRNA methyltransferase 112 homolog</fullName>
    </alternativeName>
</protein>
<feature type="chain" id="PRO_5012551518" description="Multifunctional methyltransferase subunit TRM112-like protein" evidence="4">
    <location>
        <begin position="19"/>
        <end position="306"/>
    </location>
</feature>
<dbReference type="Pfam" id="PF03966">
    <property type="entry name" value="Trm112p"/>
    <property type="match status" value="1"/>
</dbReference>
<dbReference type="PANTHER" id="PTHR12773:SF0">
    <property type="entry name" value="MULTIFUNCTIONAL METHYLTRANSFERASE SUBUNIT TRM112-LIKE PROTEIN"/>
    <property type="match status" value="1"/>
</dbReference>
<dbReference type="InterPro" id="IPR005651">
    <property type="entry name" value="Trm112-like"/>
</dbReference>
<evidence type="ECO:0000313" key="5">
    <source>
        <dbReference type="EMBL" id="OQR71224.1"/>
    </source>
</evidence>
<evidence type="ECO:0000256" key="1">
    <source>
        <dbReference type="ARBA" id="ARBA00007980"/>
    </source>
</evidence>
<keyword evidence="6" id="KW-1185">Reference proteome</keyword>
<gene>
    <name evidence="5" type="ORF">BIW11_01536</name>
</gene>
<dbReference type="PANTHER" id="PTHR12773">
    <property type="entry name" value="UPF0315 PROTEIN-RELATED"/>
    <property type="match status" value="1"/>
</dbReference>
<evidence type="ECO:0000313" key="6">
    <source>
        <dbReference type="Proteomes" id="UP000192247"/>
    </source>
</evidence>
<proteinExistence type="inferred from homology"/>
<feature type="signal peptide" evidence="4">
    <location>
        <begin position="1"/>
        <end position="18"/>
    </location>
</feature>
<evidence type="ECO:0000256" key="4">
    <source>
        <dbReference type="SAM" id="SignalP"/>
    </source>
</evidence>
<dbReference type="EMBL" id="MNPL01015135">
    <property type="protein sequence ID" value="OQR71224.1"/>
    <property type="molecule type" value="Genomic_DNA"/>
</dbReference>
<dbReference type="OrthoDB" id="2187549at2759"/>
<dbReference type="GO" id="GO:0030488">
    <property type="term" value="P:tRNA methylation"/>
    <property type="evidence" value="ECO:0007669"/>
    <property type="project" value="TreeGrafter"/>
</dbReference>
<dbReference type="InterPro" id="IPR039127">
    <property type="entry name" value="Trm112"/>
</dbReference>
<dbReference type="SUPFAM" id="SSF158997">
    <property type="entry name" value="Trm112p-like"/>
    <property type="match status" value="1"/>
</dbReference>
<dbReference type="Proteomes" id="UP000192247">
    <property type="component" value="Unassembled WGS sequence"/>
</dbReference>
<evidence type="ECO:0000256" key="2">
    <source>
        <dbReference type="ARBA" id="ARBA00019989"/>
    </source>
</evidence>
<keyword evidence="4" id="KW-0732">Signal</keyword>
<dbReference type="STRING" id="418985.A0A1V9XCG2"/>
<dbReference type="CDD" id="cd21089">
    <property type="entry name" value="Trm112-like"/>
    <property type="match status" value="1"/>
</dbReference>
<dbReference type="Gene3D" id="2.20.25.10">
    <property type="match status" value="1"/>
</dbReference>
<comment type="caution">
    <text evidence="5">The sequence shown here is derived from an EMBL/GenBank/DDBJ whole genome shotgun (WGS) entry which is preliminary data.</text>
</comment>
<accession>A0A1V9XCG2</accession>
<evidence type="ECO:0000256" key="3">
    <source>
        <dbReference type="ARBA" id="ARBA00030516"/>
    </source>
</evidence>
<dbReference type="GO" id="GO:0046982">
    <property type="term" value="F:protein heterodimerization activity"/>
    <property type="evidence" value="ECO:0007669"/>
    <property type="project" value="InterPro"/>
</dbReference>
<comment type="similarity">
    <text evidence="1">Belongs to the TRM112 family.</text>
</comment>